<comment type="caution">
    <text evidence="5">The sequence shown here is derived from an EMBL/GenBank/DDBJ whole genome shotgun (WGS) entry which is preliminary data.</text>
</comment>
<reference evidence="5 6" key="1">
    <citation type="submission" date="2017-05" db="EMBL/GenBank/DDBJ databases">
        <authorList>
            <person name="Varghese N."/>
            <person name="Submissions S."/>
        </authorList>
    </citation>
    <scope>NUCLEOTIDE SEQUENCE [LARGE SCALE GENOMIC DNA]</scope>
    <source>
        <strain evidence="5 6">DSM 18015</strain>
    </source>
</reference>
<evidence type="ECO:0000256" key="2">
    <source>
        <dbReference type="SAM" id="SignalP"/>
    </source>
</evidence>
<proteinExistence type="predicted"/>
<feature type="domain" description="Secretion system C-terminal sorting" evidence="4">
    <location>
        <begin position="386"/>
        <end position="452"/>
    </location>
</feature>
<dbReference type="Pfam" id="PF14870">
    <property type="entry name" value="PSII_BNR"/>
    <property type="match status" value="1"/>
</dbReference>
<dbReference type="EMBL" id="FXUO01000002">
    <property type="protein sequence ID" value="SMP90931.1"/>
    <property type="molecule type" value="Genomic_DNA"/>
</dbReference>
<name>A0ABY1QZW9_9FLAO</name>
<accession>A0ABY1QZW9</accession>
<evidence type="ECO:0000259" key="4">
    <source>
        <dbReference type="Pfam" id="PF18962"/>
    </source>
</evidence>
<dbReference type="InterPro" id="IPR026444">
    <property type="entry name" value="Secre_tail"/>
</dbReference>
<dbReference type="InterPro" id="IPR015943">
    <property type="entry name" value="WD40/YVTN_repeat-like_dom_sf"/>
</dbReference>
<keyword evidence="6" id="KW-1185">Reference proteome</keyword>
<feature type="chain" id="PRO_5045266821" evidence="2">
    <location>
        <begin position="19"/>
        <end position="454"/>
    </location>
</feature>
<dbReference type="Pfam" id="PF18962">
    <property type="entry name" value="Por_Secre_tail"/>
    <property type="match status" value="1"/>
</dbReference>
<dbReference type="NCBIfam" id="TIGR04183">
    <property type="entry name" value="Por_Secre_tail"/>
    <property type="match status" value="1"/>
</dbReference>
<dbReference type="RefSeq" id="WP_283415995.1">
    <property type="nucleotide sequence ID" value="NZ_FXUO01000002.1"/>
</dbReference>
<feature type="domain" description="Photosynthesis system II assembly factor Ycf48/Hcf136-like" evidence="3">
    <location>
        <begin position="84"/>
        <end position="222"/>
    </location>
</feature>
<gene>
    <name evidence="5" type="ORF">SAMN05421679_102514</name>
</gene>
<dbReference type="InterPro" id="IPR028203">
    <property type="entry name" value="PSII_CF48-like_dom"/>
</dbReference>
<evidence type="ECO:0000256" key="1">
    <source>
        <dbReference type="ARBA" id="ARBA00022729"/>
    </source>
</evidence>
<evidence type="ECO:0000313" key="5">
    <source>
        <dbReference type="EMBL" id="SMP90931.1"/>
    </source>
</evidence>
<dbReference type="SUPFAM" id="SSF110296">
    <property type="entry name" value="Oligoxyloglucan reducing end-specific cellobiohydrolase"/>
    <property type="match status" value="2"/>
</dbReference>
<keyword evidence="1 2" id="KW-0732">Signal</keyword>
<feature type="signal peptide" evidence="2">
    <location>
        <begin position="1"/>
        <end position="18"/>
    </location>
</feature>
<sequence>MKKVLLSLSLLSLSLASAQSWTPQGIKQATSFAPREISIVNANTVWISIYDGSGAGTYPKTFSKTVDGTNWTSGTVTGPVSAALVGDISAIDANTAWVVTAPSTGTNGNGIWKTTNGGAAWTRQGTTSAPYSTASFANVIYFWDANEGFTAGDPVGSTFQIFRTTNGGTTWTAVANAPAPLAGVEYGLTGVKTVTGNSVWLGTTKGRILRSNDRGATWTAFQSPALDFGGGASGGGVDGSSAKMAFRDANNGLLIAIDNDVDAVLYSTDDGGATWDPVEATGTWFFGDLTYVPGTANTYVTTGIDSDAAQGTGSAYTRDGGLTWTIIDNIAGASGGQRGTVSFLNSTTGWCGFFSDGPTGSAGIFKFVGDLSLAVNEASAKANLQVYPNPAVDVVNLTANKEIKSVNIYDLSGKKVKSVNDAKQINVSNLAKGTYILQAYYGNGSVENTKFIKK</sequence>
<protein>
    <submittedName>
        <fullName evidence="5">Por secretion system C-terminal sorting domain-containing protein</fullName>
    </submittedName>
</protein>
<organism evidence="5 6">
    <name type="scientific">Epilithonimonas pallida</name>
    <dbReference type="NCBI Taxonomy" id="373671"/>
    <lineage>
        <taxon>Bacteria</taxon>
        <taxon>Pseudomonadati</taxon>
        <taxon>Bacteroidota</taxon>
        <taxon>Flavobacteriia</taxon>
        <taxon>Flavobacteriales</taxon>
        <taxon>Weeksellaceae</taxon>
        <taxon>Chryseobacterium group</taxon>
        <taxon>Epilithonimonas</taxon>
    </lineage>
</organism>
<dbReference type="Gene3D" id="2.130.10.10">
    <property type="entry name" value="YVTN repeat-like/Quinoprotein amine dehydrogenase"/>
    <property type="match status" value="2"/>
</dbReference>
<dbReference type="Proteomes" id="UP001158050">
    <property type="component" value="Unassembled WGS sequence"/>
</dbReference>
<evidence type="ECO:0000313" key="6">
    <source>
        <dbReference type="Proteomes" id="UP001158050"/>
    </source>
</evidence>
<evidence type="ECO:0000259" key="3">
    <source>
        <dbReference type="Pfam" id="PF14870"/>
    </source>
</evidence>